<keyword evidence="1" id="KW-1133">Transmembrane helix</keyword>
<keyword evidence="3" id="KW-1185">Reference proteome</keyword>
<gene>
    <name evidence="2" type="ORF">HZH66_002367</name>
</gene>
<evidence type="ECO:0000256" key="1">
    <source>
        <dbReference type="SAM" id="Phobius"/>
    </source>
</evidence>
<feature type="transmembrane region" description="Helical" evidence="1">
    <location>
        <begin position="128"/>
        <end position="148"/>
    </location>
</feature>
<dbReference type="Proteomes" id="UP000614350">
    <property type="component" value="Unassembled WGS sequence"/>
</dbReference>
<sequence length="152" mass="17388">MILTSRIHRADIGHWSVNDVYAISVNVTSRFIDLMSMAQHNITEAISTYCATRNGMRRVSSSRKAFWMIATATDREDGSLSMPCQTLITTTVLARINVHIAVTRYTSGPFVDDEHFRSSARFRYSCQYLMYPMSLLLLLQVTYALGLYRFDL</sequence>
<name>A0A834KJJ9_VESVU</name>
<evidence type="ECO:0000313" key="3">
    <source>
        <dbReference type="Proteomes" id="UP000614350"/>
    </source>
</evidence>
<proteinExistence type="predicted"/>
<keyword evidence="1" id="KW-0812">Transmembrane</keyword>
<accession>A0A834KJJ9</accession>
<dbReference type="EMBL" id="JACSEA010000002">
    <property type="protein sequence ID" value="KAF7407830.1"/>
    <property type="molecule type" value="Genomic_DNA"/>
</dbReference>
<protein>
    <submittedName>
        <fullName evidence="2">Uncharacterized protein</fullName>
    </submittedName>
</protein>
<evidence type="ECO:0000313" key="2">
    <source>
        <dbReference type="EMBL" id="KAF7407830.1"/>
    </source>
</evidence>
<dbReference type="AlphaFoldDB" id="A0A834KJJ9"/>
<comment type="caution">
    <text evidence="2">The sequence shown here is derived from an EMBL/GenBank/DDBJ whole genome shotgun (WGS) entry which is preliminary data.</text>
</comment>
<keyword evidence="1" id="KW-0472">Membrane</keyword>
<reference evidence="2" key="1">
    <citation type="journal article" date="2020" name="G3 (Bethesda)">
        <title>High-Quality Assemblies for Three Invasive Social Wasps from the &lt;i&gt;Vespula&lt;/i&gt; Genus.</title>
        <authorList>
            <person name="Harrop T.W.R."/>
            <person name="Guhlin J."/>
            <person name="McLaughlin G.M."/>
            <person name="Permina E."/>
            <person name="Stockwell P."/>
            <person name="Gilligan J."/>
            <person name="Le Lec M.F."/>
            <person name="Gruber M.A.M."/>
            <person name="Quinn O."/>
            <person name="Lovegrove M."/>
            <person name="Duncan E.J."/>
            <person name="Remnant E.J."/>
            <person name="Van Eeckhoven J."/>
            <person name="Graham B."/>
            <person name="Knapp R.A."/>
            <person name="Langford K.W."/>
            <person name="Kronenberg Z."/>
            <person name="Press M.O."/>
            <person name="Eacker S.M."/>
            <person name="Wilson-Rankin E.E."/>
            <person name="Purcell J."/>
            <person name="Lester P.J."/>
            <person name="Dearden P.K."/>
        </authorList>
    </citation>
    <scope>NUCLEOTIDE SEQUENCE</scope>
    <source>
        <strain evidence="2">Marl-1</strain>
    </source>
</reference>
<organism evidence="2 3">
    <name type="scientific">Vespula vulgaris</name>
    <name type="common">Yellow jacket</name>
    <name type="synonym">Wasp</name>
    <dbReference type="NCBI Taxonomy" id="7454"/>
    <lineage>
        <taxon>Eukaryota</taxon>
        <taxon>Metazoa</taxon>
        <taxon>Ecdysozoa</taxon>
        <taxon>Arthropoda</taxon>
        <taxon>Hexapoda</taxon>
        <taxon>Insecta</taxon>
        <taxon>Pterygota</taxon>
        <taxon>Neoptera</taxon>
        <taxon>Endopterygota</taxon>
        <taxon>Hymenoptera</taxon>
        <taxon>Apocrita</taxon>
        <taxon>Aculeata</taxon>
        <taxon>Vespoidea</taxon>
        <taxon>Vespidae</taxon>
        <taxon>Vespinae</taxon>
        <taxon>Vespula</taxon>
    </lineage>
</organism>